<dbReference type="EMBL" id="JH767134">
    <property type="protein sequence ID" value="EQC41348.1"/>
    <property type="molecule type" value="Genomic_DNA"/>
</dbReference>
<dbReference type="GO" id="GO:0010468">
    <property type="term" value="P:regulation of gene expression"/>
    <property type="evidence" value="ECO:0007669"/>
    <property type="project" value="TreeGrafter"/>
</dbReference>
<dbReference type="GO" id="GO:0005634">
    <property type="term" value="C:nucleus"/>
    <property type="evidence" value="ECO:0007669"/>
    <property type="project" value="TreeGrafter"/>
</dbReference>
<feature type="repeat" description="ANK" evidence="3">
    <location>
        <begin position="27"/>
        <end position="59"/>
    </location>
</feature>
<evidence type="ECO:0000256" key="2">
    <source>
        <dbReference type="ARBA" id="ARBA00023043"/>
    </source>
</evidence>
<keyword evidence="1" id="KW-0677">Repeat</keyword>
<dbReference type="eggNOG" id="KOG4177">
    <property type="taxonomic scope" value="Eukaryota"/>
</dbReference>
<evidence type="ECO:0000313" key="6">
    <source>
        <dbReference type="Proteomes" id="UP000030762"/>
    </source>
</evidence>
<keyword evidence="4" id="KW-0175">Coiled coil</keyword>
<evidence type="ECO:0000256" key="1">
    <source>
        <dbReference type="ARBA" id="ARBA00022737"/>
    </source>
</evidence>
<feature type="repeat" description="ANK" evidence="3">
    <location>
        <begin position="197"/>
        <end position="229"/>
    </location>
</feature>
<dbReference type="Proteomes" id="UP000030762">
    <property type="component" value="Unassembled WGS sequence"/>
</dbReference>
<dbReference type="GeneID" id="19942049"/>
<dbReference type="PROSITE" id="PS50297">
    <property type="entry name" value="ANK_REP_REGION"/>
    <property type="match status" value="2"/>
</dbReference>
<dbReference type="InterPro" id="IPR002110">
    <property type="entry name" value="Ankyrin_rpt"/>
</dbReference>
<feature type="repeat" description="ANK" evidence="3">
    <location>
        <begin position="64"/>
        <end position="96"/>
    </location>
</feature>
<feature type="coiled-coil region" evidence="4">
    <location>
        <begin position="321"/>
        <end position="378"/>
    </location>
</feature>
<dbReference type="SMART" id="SM00248">
    <property type="entry name" value="ANK"/>
    <property type="match status" value="4"/>
</dbReference>
<proteinExistence type="predicted"/>
<accession>T0S816</accession>
<protein>
    <submittedName>
        <fullName evidence="5">Uncharacterized protein</fullName>
    </submittedName>
</protein>
<dbReference type="SUPFAM" id="SSF48403">
    <property type="entry name" value="Ankyrin repeat"/>
    <property type="match status" value="1"/>
</dbReference>
<gene>
    <name evidence="5" type="ORF">SDRG_01322</name>
</gene>
<evidence type="ECO:0000256" key="3">
    <source>
        <dbReference type="PROSITE-ProRule" id="PRU00023"/>
    </source>
</evidence>
<dbReference type="STRING" id="1156394.T0S816"/>
<dbReference type="Gene3D" id="1.25.40.20">
    <property type="entry name" value="Ankyrin repeat-containing domain"/>
    <property type="match status" value="2"/>
</dbReference>
<dbReference type="OMA" id="GPPHENT"/>
<evidence type="ECO:0000313" key="5">
    <source>
        <dbReference type="EMBL" id="EQC41348.1"/>
    </source>
</evidence>
<keyword evidence="6" id="KW-1185">Reference proteome</keyword>
<dbReference type="OrthoDB" id="10057496at2759"/>
<dbReference type="Pfam" id="PF12796">
    <property type="entry name" value="Ank_2"/>
    <property type="match status" value="2"/>
</dbReference>
<dbReference type="PROSITE" id="PS50088">
    <property type="entry name" value="ANK_REPEAT"/>
    <property type="match status" value="3"/>
</dbReference>
<organism evidence="5 6">
    <name type="scientific">Saprolegnia diclina (strain VS20)</name>
    <dbReference type="NCBI Taxonomy" id="1156394"/>
    <lineage>
        <taxon>Eukaryota</taxon>
        <taxon>Sar</taxon>
        <taxon>Stramenopiles</taxon>
        <taxon>Oomycota</taxon>
        <taxon>Saprolegniomycetes</taxon>
        <taxon>Saprolegniales</taxon>
        <taxon>Saprolegniaceae</taxon>
        <taxon>Saprolegnia</taxon>
    </lineage>
</organism>
<dbReference type="InParanoid" id="T0S816"/>
<name>T0S816_SAPDV</name>
<reference evidence="5 6" key="1">
    <citation type="submission" date="2012-04" db="EMBL/GenBank/DDBJ databases">
        <title>The Genome Sequence of Saprolegnia declina VS20.</title>
        <authorList>
            <consortium name="The Broad Institute Genome Sequencing Platform"/>
            <person name="Russ C."/>
            <person name="Nusbaum C."/>
            <person name="Tyler B."/>
            <person name="van West P."/>
            <person name="Dieguez-Uribeondo J."/>
            <person name="de Bruijn I."/>
            <person name="Tripathy S."/>
            <person name="Jiang R."/>
            <person name="Young S.K."/>
            <person name="Zeng Q."/>
            <person name="Gargeya S."/>
            <person name="Fitzgerald M."/>
            <person name="Haas B."/>
            <person name="Abouelleil A."/>
            <person name="Alvarado L."/>
            <person name="Arachchi H.M."/>
            <person name="Berlin A."/>
            <person name="Chapman S.B."/>
            <person name="Goldberg J."/>
            <person name="Griggs A."/>
            <person name="Gujja S."/>
            <person name="Hansen M."/>
            <person name="Howarth C."/>
            <person name="Imamovic A."/>
            <person name="Larimer J."/>
            <person name="McCowen C."/>
            <person name="Montmayeur A."/>
            <person name="Murphy C."/>
            <person name="Neiman D."/>
            <person name="Pearson M."/>
            <person name="Priest M."/>
            <person name="Roberts A."/>
            <person name="Saif S."/>
            <person name="Shea T."/>
            <person name="Sisk P."/>
            <person name="Sykes S."/>
            <person name="Wortman J."/>
            <person name="Nusbaum C."/>
            <person name="Birren B."/>
        </authorList>
    </citation>
    <scope>NUCLEOTIDE SEQUENCE [LARGE SCALE GENOMIC DNA]</scope>
    <source>
        <strain evidence="5 6">VS20</strain>
    </source>
</reference>
<evidence type="ECO:0000256" key="4">
    <source>
        <dbReference type="SAM" id="Coils"/>
    </source>
</evidence>
<dbReference type="PANTHER" id="PTHR24124">
    <property type="entry name" value="ANKYRIN REPEAT FAMILY A"/>
    <property type="match status" value="1"/>
</dbReference>
<dbReference type="RefSeq" id="XP_008605062.1">
    <property type="nucleotide sequence ID" value="XM_008606840.1"/>
</dbReference>
<dbReference type="VEuPathDB" id="FungiDB:SDRG_01322"/>
<sequence length="506" mass="55102">MIYVSGRRRSRLQRGNQDFAMQQELEAAHDGLFLAAEHGRADVLKALLDHGKDVLKLDAIRNAEGLTPLHVAVVHQKTDAVRALLSAGFAADAAAIPSKKPSKYTHKTAYEIALGQLPHRAMVQVFGQYIVQHVAMNDVPKVEELLRAGIDGATATDGPPHENTLLHWAASSNAVDVLSLLLRKYGRSPVLNQQNADGATALHEACHVNSAECVQLLVDFGADLSLVGTRGYVKGKAPVEVASKKEITRIIAKGKITKRPANDVANTEKQDAEDRDVVMTALATSPRARAPTISVVVPTTPTFAASAPSTLPHDSHVRHQLEEKDALIAQLKESMEALVTDVNDRNLLGEHEAVLDYIRKLRAEKALVERRLYDAEEHIVVQEEQMMGLKAQIRSDKDTIETLRKRVTELEAGATPSRPLVVAEAPAFGPGSATLGRPPTSHRGPIVLRDPPPQPAIADVFDYASVRAKAMAEPESFWHALLQFLWPFGNTAADEPRPGDEVFMTV</sequence>
<dbReference type="AlphaFoldDB" id="T0S816"/>
<dbReference type="PANTHER" id="PTHR24124:SF14">
    <property type="entry name" value="CHROMOSOME UNDETERMINED SCAFFOLD_25, WHOLE GENOME SHOTGUN SEQUENCE"/>
    <property type="match status" value="1"/>
</dbReference>
<dbReference type="InterPro" id="IPR036770">
    <property type="entry name" value="Ankyrin_rpt-contain_sf"/>
</dbReference>
<keyword evidence="2 3" id="KW-0040">ANK repeat</keyword>